<dbReference type="AlphaFoldDB" id="A0A0E9XVM3"/>
<organism evidence="1">
    <name type="scientific">Anguilla anguilla</name>
    <name type="common">European freshwater eel</name>
    <name type="synonym">Muraena anguilla</name>
    <dbReference type="NCBI Taxonomy" id="7936"/>
    <lineage>
        <taxon>Eukaryota</taxon>
        <taxon>Metazoa</taxon>
        <taxon>Chordata</taxon>
        <taxon>Craniata</taxon>
        <taxon>Vertebrata</taxon>
        <taxon>Euteleostomi</taxon>
        <taxon>Actinopterygii</taxon>
        <taxon>Neopterygii</taxon>
        <taxon>Teleostei</taxon>
        <taxon>Anguilliformes</taxon>
        <taxon>Anguillidae</taxon>
        <taxon>Anguilla</taxon>
    </lineage>
</organism>
<dbReference type="EMBL" id="GBXM01002849">
    <property type="protein sequence ID" value="JAI05729.1"/>
    <property type="molecule type" value="Transcribed_RNA"/>
</dbReference>
<accession>A0A0E9XVM3</accession>
<evidence type="ECO:0000313" key="1">
    <source>
        <dbReference type="EMBL" id="JAI05729.1"/>
    </source>
</evidence>
<proteinExistence type="predicted"/>
<reference evidence="1" key="1">
    <citation type="submission" date="2014-11" db="EMBL/GenBank/DDBJ databases">
        <authorList>
            <person name="Amaro Gonzalez C."/>
        </authorList>
    </citation>
    <scope>NUCLEOTIDE SEQUENCE</scope>
</reference>
<reference evidence="1" key="2">
    <citation type="journal article" date="2015" name="Fish Shellfish Immunol.">
        <title>Early steps in the European eel (Anguilla anguilla)-Vibrio vulnificus interaction in the gills: Role of the RtxA13 toxin.</title>
        <authorList>
            <person name="Callol A."/>
            <person name="Pajuelo D."/>
            <person name="Ebbesson L."/>
            <person name="Teles M."/>
            <person name="MacKenzie S."/>
            <person name="Amaro C."/>
        </authorList>
    </citation>
    <scope>NUCLEOTIDE SEQUENCE</scope>
</reference>
<protein>
    <submittedName>
        <fullName evidence="1">Uncharacterized protein</fullName>
    </submittedName>
</protein>
<sequence length="29" mass="3309">MDDATLANYIPSYRDQIAVFNFSKSLLSK</sequence>
<name>A0A0E9XVM3_ANGAN</name>